<evidence type="ECO:0000256" key="3">
    <source>
        <dbReference type="ARBA" id="ARBA00022723"/>
    </source>
</evidence>
<keyword evidence="4" id="KW-0460">Magnesium</keyword>
<evidence type="ECO:0000313" key="7">
    <source>
        <dbReference type="EMBL" id="CAG6608390.1"/>
    </source>
</evidence>
<proteinExistence type="inferred from homology"/>
<dbReference type="GO" id="GO:0046872">
    <property type="term" value="F:metal ion binding"/>
    <property type="evidence" value="ECO:0007669"/>
    <property type="project" value="UniProtKB-KW"/>
</dbReference>
<evidence type="ECO:0000256" key="2">
    <source>
        <dbReference type="ARBA" id="ARBA00022679"/>
    </source>
</evidence>
<dbReference type="InterPro" id="IPR000092">
    <property type="entry name" value="Polyprenyl_synt"/>
</dbReference>
<dbReference type="GO" id="GO:0005737">
    <property type="term" value="C:cytoplasm"/>
    <property type="evidence" value="ECO:0007669"/>
    <property type="project" value="TreeGrafter"/>
</dbReference>
<dbReference type="EMBL" id="HBUF01011491">
    <property type="protein sequence ID" value="CAG6608390.1"/>
    <property type="molecule type" value="Transcribed_RNA"/>
</dbReference>
<dbReference type="GO" id="GO:0004337">
    <property type="term" value="F:(2E,6E)-farnesyl diphosphate synthase activity"/>
    <property type="evidence" value="ECO:0007669"/>
    <property type="project" value="TreeGrafter"/>
</dbReference>
<dbReference type="GO" id="GO:0045337">
    <property type="term" value="P:farnesyl diphosphate biosynthetic process"/>
    <property type="evidence" value="ECO:0007669"/>
    <property type="project" value="TreeGrafter"/>
</dbReference>
<dbReference type="PANTHER" id="PTHR11525">
    <property type="entry name" value="FARNESYL-PYROPHOSPHATE SYNTHETASE"/>
    <property type="match status" value="1"/>
</dbReference>
<accession>A0A8D8LCM0</accession>
<organism evidence="7">
    <name type="scientific">Cacopsylla melanoneura</name>
    <dbReference type="NCBI Taxonomy" id="428564"/>
    <lineage>
        <taxon>Eukaryota</taxon>
        <taxon>Metazoa</taxon>
        <taxon>Ecdysozoa</taxon>
        <taxon>Arthropoda</taxon>
        <taxon>Hexapoda</taxon>
        <taxon>Insecta</taxon>
        <taxon>Pterygota</taxon>
        <taxon>Neoptera</taxon>
        <taxon>Paraneoptera</taxon>
        <taxon>Hemiptera</taxon>
        <taxon>Sternorrhyncha</taxon>
        <taxon>Psylloidea</taxon>
        <taxon>Psyllidae</taxon>
        <taxon>Psyllinae</taxon>
        <taxon>Cacopsylla</taxon>
    </lineage>
</organism>
<dbReference type="GO" id="GO:0042811">
    <property type="term" value="P:pheromone biosynthetic process"/>
    <property type="evidence" value="ECO:0007669"/>
    <property type="project" value="UniProtKB-ARBA"/>
</dbReference>
<keyword evidence="2 6" id="KW-0808">Transferase</keyword>
<comment type="pathway">
    <text evidence="5">Pheromone biosynthesis.</text>
</comment>
<dbReference type="EMBL" id="HBUF01640673">
    <property type="protein sequence ID" value="CAG6784908.1"/>
    <property type="molecule type" value="Transcribed_RNA"/>
</dbReference>
<evidence type="ECO:0000256" key="1">
    <source>
        <dbReference type="ARBA" id="ARBA00001946"/>
    </source>
</evidence>
<dbReference type="PANTHER" id="PTHR11525:SF0">
    <property type="entry name" value="FARNESYL PYROPHOSPHATE SYNTHASE"/>
    <property type="match status" value="1"/>
</dbReference>
<evidence type="ECO:0000256" key="5">
    <source>
        <dbReference type="ARBA" id="ARBA00033740"/>
    </source>
</evidence>
<keyword evidence="3" id="KW-0479">Metal-binding</keyword>
<comment type="similarity">
    <text evidence="6">Belongs to the FPP/GGPP synthase family.</text>
</comment>
<sequence length="396" mass="46577">MSREIVRVSRKFLRERTLLGVSLNELQLKSSQRSFSEFARSLLLSEISKSNVRETNRRKELASFNQLIPDIVHILTLTNKRHFEFESANKWFGKVLQNFMTSTDKEAGLLVLNSYNLLADPDAQTDENVIKKAQIMGWCVEMLKTSLDLTNRKWDTLSYAFIHKDHPSPDFLKDSDKYYDAGRLLESALYNLLKQAFQNEYYYIDVIQQFHDVSHRAMMGKVLQNQTECDKNYDNFTMDRYAQIVKYGTAYHFFKLPVSLALYMAGVRDLELHRQARTLLLEMGQFHQMQTDFKRCFKKNGSEDIVLGRITWLAVVALQRANSDQKQRFQKAYGIEDNDAIEEIKNLYKELNIPSTYQQYEDQCYDMLHTQIQQSSRGLPHRLFYRILETWIPSKS</sequence>
<name>A0A8D8LCM0_9HEMI</name>
<dbReference type="Gene3D" id="1.10.600.10">
    <property type="entry name" value="Farnesyl Diphosphate Synthase"/>
    <property type="match status" value="2"/>
</dbReference>
<dbReference type="EMBL" id="HBUF01640672">
    <property type="protein sequence ID" value="CAG6784907.1"/>
    <property type="molecule type" value="Transcribed_RNA"/>
</dbReference>
<dbReference type="GO" id="GO:0004161">
    <property type="term" value="F:dimethylallyltranstransferase activity"/>
    <property type="evidence" value="ECO:0007669"/>
    <property type="project" value="TreeGrafter"/>
</dbReference>
<protein>
    <submittedName>
        <fullName evidence="7">Farnesyl pyrophosphate synthase</fullName>
    </submittedName>
</protein>
<dbReference type="InterPro" id="IPR008949">
    <property type="entry name" value="Isoprenoid_synthase_dom_sf"/>
</dbReference>
<dbReference type="AlphaFoldDB" id="A0A8D8LCM0"/>
<evidence type="ECO:0000256" key="6">
    <source>
        <dbReference type="RuleBase" id="RU004466"/>
    </source>
</evidence>
<dbReference type="SUPFAM" id="SSF48576">
    <property type="entry name" value="Terpenoid synthases"/>
    <property type="match status" value="1"/>
</dbReference>
<reference evidence="7" key="1">
    <citation type="submission" date="2021-05" db="EMBL/GenBank/DDBJ databases">
        <authorList>
            <person name="Alioto T."/>
            <person name="Alioto T."/>
            <person name="Gomez Garrido J."/>
        </authorList>
    </citation>
    <scope>NUCLEOTIDE SEQUENCE</scope>
</reference>
<dbReference type="Pfam" id="PF00348">
    <property type="entry name" value="polyprenyl_synt"/>
    <property type="match status" value="1"/>
</dbReference>
<evidence type="ECO:0000256" key="4">
    <source>
        <dbReference type="ARBA" id="ARBA00022842"/>
    </source>
</evidence>
<dbReference type="InterPro" id="IPR039702">
    <property type="entry name" value="FPS1-like"/>
</dbReference>
<comment type="cofactor">
    <cofactor evidence="1">
        <name>Mg(2+)</name>
        <dbReference type="ChEBI" id="CHEBI:18420"/>
    </cofactor>
</comment>